<dbReference type="InterPro" id="IPR014923">
    <property type="entry name" value="DUF1802"/>
</dbReference>
<organism evidence="1 2">
    <name type="scientific">Blastopirellula marina</name>
    <dbReference type="NCBI Taxonomy" id="124"/>
    <lineage>
        <taxon>Bacteria</taxon>
        <taxon>Pseudomonadati</taxon>
        <taxon>Planctomycetota</taxon>
        <taxon>Planctomycetia</taxon>
        <taxon>Pirellulales</taxon>
        <taxon>Pirellulaceae</taxon>
        <taxon>Blastopirellula</taxon>
    </lineage>
</organism>
<dbReference type="EMBL" id="PUIB01000010">
    <property type="protein sequence ID" value="PQO39979.1"/>
    <property type="molecule type" value="Genomic_DNA"/>
</dbReference>
<gene>
    <name evidence="1" type="ORF">C5Y98_06575</name>
</gene>
<proteinExistence type="predicted"/>
<comment type="caution">
    <text evidence="1">The sequence shown here is derived from an EMBL/GenBank/DDBJ whole genome shotgun (WGS) entry which is preliminary data.</text>
</comment>
<name>A0A2S8G6B3_9BACT</name>
<dbReference type="Proteomes" id="UP000239388">
    <property type="component" value="Unassembled WGS sequence"/>
</dbReference>
<reference evidence="1 2" key="1">
    <citation type="submission" date="2018-02" db="EMBL/GenBank/DDBJ databases">
        <title>Comparative genomes isolates from brazilian mangrove.</title>
        <authorList>
            <person name="Araujo J.E."/>
            <person name="Taketani R.G."/>
            <person name="Silva M.C.P."/>
            <person name="Loureco M.V."/>
            <person name="Andreote F.D."/>
        </authorList>
    </citation>
    <scope>NUCLEOTIDE SEQUENCE [LARGE SCALE GENOMIC DNA]</scope>
    <source>
        <strain evidence="1 2">NAP PRIS-MGV</strain>
    </source>
</reference>
<dbReference type="AlphaFoldDB" id="A0A2S8G6B3"/>
<sequence>MLAVLKMSRRNATNSNSSVLGRYGIGSDSTLSGRIHCHEDVATAPLILRYLTLTGNPRMNPTNIPFAIKEWDVVCEALRAGEQHLLLRKGGIREQDDQFRAEHDAFWFWPTRFHQTPDQLSPAGRKLLDQMQAKHVGGNRFGVDLLAEVQQVRYVTSATKLAEFAPLHILSPDTVRMRFHYRDPGVYLFLIRVYAAPRPKLYVETPEIAGCKSWIELPDPPSTADLQPVVSDEEFAAAQEKFAALLA</sequence>
<protein>
    <recommendedName>
        <fullName evidence="3">DUF1802 family protein</fullName>
    </recommendedName>
</protein>
<evidence type="ECO:0000313" key="2">
    <source>
        <dbReference type="Proteomes" id="UP000239388"/>
    </source>
</evidence>
<evidence type="ECO:0008006" key="3">
    <source>
        <dbReference type="Google" id="ProtNLM"/>
    </source>
</evidence>
<evidence type="ECO:0000313" key="1">
    <source>
        <dbReference type="EMBL" id="PQO39979.1"/>
    </source>
</evidence>
<accession>A0A2S8G6B3</accession>
<dbReference type="Pfam" id="PF08819">
    <property type="entry name" value="DUF1802"/>
    <property type="match status" value="1"/>
</dbReference>